<feature type="signal peptide" evidence="1">
    <location>
        <begin position="1"/>
        <end position="20"/>
    </location>
</feature>
<proteinExistence type="predicted"/>
<evidence type="ECO:0000256" key="1">
    <source>
        <dbReference type="SAM" id="SignalP"/>
    </source>
</evidence>
<dbReference type="PANTHER" id="PTHR31047">
    <property type="entry name" value="MEIOTICALLY UP-REGULATED GENE 157 PROTEIN"/>
    <property type="match status" value="1"/>
</dbReference>
<name>A0A4Q4T0W2_9PEZI</name>
<dbReference type="SUPFAM" id="SSF48208">
    <property type="entry name" value="Six-hairpin glycosidases"/>
    <property type="match status" value="1"/>
</dbReference>
<evidence type="ECO:0008006" key="4">
    <source>
        <dbReference type="Google" id="ProtNLM"/>
    </source>
</evidence>
<keyword evidence="1" id="KW-0732">Signal</keyword>
<organism evidence="2 3">
    <name type="scientific">Monosporascus ibericus</name>
    <dbReference type="NCBI Taxonomy" id="155417"/>
    <lineage>
        <taxon>Eukaryota</taxon>
        <taxon>Fungi</taxon>
        <taxon>Dikarya</taxon>
        <taxon>Ascomycota</taxon>
        <taxon>Pezizomycotina</taxon>
        <taxon>Sordariomycetes</taxon>
        <taxon>Xylariomycetidae</taxon>
        <taxon>Xylariales</taxon>
        <taxon>Xylariales incertae sedis</taxon>
        <taxon>Monosporascus</taxon>
    </lineage>
</organism>
<dbReference type="STRING" id="155417.A0A4Q4T0W2"/>
<evidence type="ECO:0000313" key="2">
    <source>
        <dbReference type="EMBL" id="RYO90445.1"/>
    </source>
</evidence>
<dbReference type="GO" id="GO:0003824">
    <property type="term" value="F:catalytic activity"/>
    <property type="evidence" value="ECO:0007669"/>
    <property type="project" value="UniProtKB-ARBA"/>
</dbReference>
<dbReference type="SMART" id="SM01149">
    <property type="entry name" value="DUF1237"/>
    <property type="match status" value="1"/>
</dbReference>
<comment type="caution">
    <text evidence="2">The sequence shown here is derived from an EMBL/GenBank/DDBJ whole genome shotgun (WGS) entry which is preliminary data.</text>
</comment>
<accession>A0A4Q4T0W2</accession>
<protein>
    <recommendedName>
        <fullName evidence="4">Glycoside hydrolase family 125 protein</fullName>
    </recommendedName>
</protein>
<dbReference type="Pfam" id="PF06824">
    <property type="entry name" value="Glyco_hydro_125"/>
    <property type="match status" value="1"/>
</dbReference>
<feature type="chain" id="PRO_5020770837" description="Glycoside hydrolase family 125 protein" evidence="1">
    <location>
        <begin position="21"/>
        <end position="511"/>
    </location>
</feature>
<sequence>MRFSRLLTYFAAGMTSRVLAQCPNYIDYSTQTHPPFSEGKYQLSFQRPEPSCRKFHLPEAEEAIEEMKGIVKDPDLFRLFENAFPNTLDTTISWKGFASENPEEELTFVTTGDIIAMWLRDSANQLRSYKSLLTANESTDSLASLFRGAINLQARYLIKNPYCNAFQAPAESGLPPEHNGYADTDIVTPAYDTDFVFECKYELDSIAAFLQLSSDYYEKTQDREFFGKFQWADAVETILNVTEGLLVGTYAEDGAVNESPYTFQREHTSASETLMNSGAGSPIRGGTGLVRSAFRPSDDSTIFQLFIPANMQFASYLGRCAEIMEGLDADLARRMGGFAENVRDAVNTHGKVDHAAFGEMYAYEVDGYGSSVLMDDANIPSLLSAPLLDFLNASDTTYQNTRKFVLSKWNPYYNWGPVFSGIGGPHQGPGQAWPMSIIASLLTSNDDEEIVAGLKSLVSTTDGLGLIHESINTFSVSDWTRQWFSWANGLFGEMLLDLKERKPHLLDESFQ</sequence>
<reference evidence="2 3" key="1">
    <citation type="submission" date="2018-06" db="EMBL/GenBank/DDBJ databases">
        <title>Complete Genomes of Monosporascus.</title>
        <authorList>
            <person name="Robinson A.J."/>
            <person name="Natvig D.O."/>
        </authorList>
    </citation>
    <scope>NUCLEOTIDE SEQUENCE [LARGE SCALE GENOMIC DNA]</scope>
    <source>
        <strain evidence="2 3">CBS 110550</strain>
    </source>
</reference>
<gene>
    <name evidence="2" type="ORF">DL764_008451</name>
</gene>
<dbReference type="Gene3D" id="1.50.10.10">
    <property type="match status" value="1"/>
</dbReference>
<evidence type="ECO:0000313" key="3">
    <source>
        <dbReference type="Proteomes" id="UP000293360"/>
    </source>
</evidence>
<dbReference type="InterPro" id="IPR012341">
    <property type="entry name" value="6hp_glycosidase-like_sf"/>
</dbReference>
<dbReference type="AlphaFoldDB" id="A0A4Q4T0W2"/>
<dbReference type="GO" id="GO:0005975">
    <property type="term" value="P:carbohydrate metabolic process"/>
    <property type="evidence" value="ECO:0007669"/>
    <property type="project" value="InterPro"/>
</dbReference>
<dbReference type="InterPro" id="IPR008928">
    <property type="entry name" value="6-hairpin_glycosidase_sf"/>
</dbReference>
<dbReference type="EMBL" id="QJNU01000661">
    <property type="protein sequence ID" value="RYO90445.1"/>
    <property type="molecule type" value="Genomic_DNA"/>
</dbReference>
<dbReference type="OrthoDB" id="7771656at2759"/>
<dbReference type="Proteomes" id="UP000293360">
    <property type="component" value="Unassembled WGS sequence"/>
</dbReference>
<dbReference type="PIRSF" id="PIRSF028846">
    <property type="entry name" value="UCP028846"/>
    <property type="match status" value="1"/>
</dbReference>
<dbReference type="InterPro" id="IPR008313">
    <property type="entry name" value="GH125"/>
</dbReference>
<dbReference type="PANTHER" id="PTHR31047:SF1">
    <property type="entry name" value="DUF1237 DOMAIN-CONTAINING PROTEIN"/>
    <property type="match status" value="1"/>
</dbReference>
<keyword evidence="3" id="KW-1185">Reference proteome</keyword>